<dbReference type="InterPro" id="IPR034660">
    <property type="entry name" value="DinB/YfiT-like"/>
</dbReference>
<accession>A0A517VZ16</accession>
<dbReference type="AlphaFoldDB" id="A0A517VZ16"/>
<evidence type="ECO:0000313" key="3">
    <source>
        <dbReference type="Proteomes" id="UP000318704"/>
    </source>
</evidence>
<evidence type="ECO:0000313" key="2">
    <source>
        <dbReference type="EMBL" id="QDT98237.1"/>
    </source>
</evidence>
<dbReference type="EMBL" id="CP037920">
    <property type="protein sequence ID" value="QDT98237.1"/>
    <property type="molecule type" value="Genomic_DNA"/>
</dbReference>
<name>A0A517VZ16_9PLAN</name>
<dbReference type="Gene3D" id="1.20.120.450">
    <property type="entry name" value="dinb family like domain"/>
    <property type="match status" value="1"/>
</dbReference>
<dbReference type="InterPro" id="IPR024775">
    <property type="entry name" value="DinB-like"/>
</dbReference>
<dbReference type="SUPFAM" id="SSF109854">
    <property type="entry name" value="DinB/YfiT-like putative metalloenzymes"/>
    <property type="match status" value="1"/>
</dbReference>
<proteinExistence type="predicted"/>
<gene>
    <name evidence="2" type="ORF">V144x_37230</name>
</gene>
<dbReference type="Proteomes" id="UP000318704">
    <property type="component" value="Chromosome"/>
</dbReference>
<evidence type="ECO:0000259" key="1">
    <source>
        <dbReference type="Pfam" id="PF12867"/>
    </source>
</evidence>
<dbReference type="RefSeq" id="WP_144986730.1">
    <property type="nucleotide sequence ID" value="NZ_CP037920.1"/>
</dbReference>
<reference evidence="2 3" key="1">
    <citation type="submission" date="2019-03" db="EMBL/GenBank/DDBJ databases">
        <title>Deep-cultivation of Planctomycetes and their phenomic and genomic characterization uncovers novel biology.</title>
        <authorList>
            <person name="Wiegand S."/>
            <person name="Jogler M."/>
            <person name="Boedeker C."/>
            <person name="Pinto D."/>
            <person name="Vollmers J."/>
            <person name="Rivas-Marin E."/>
            <person name="Kohn T."/>
            <person name="Peeters S.H."/>
            <person name="Heuer A."/>
            <person name="Rast P."/>
            <person name="Oberbeckmann S."/>
            <person name="Bunk B."/>
            <person name="Jeske O."/>
            <person name="Meyerdierks A."/>
            <person name="Storesund J.E."/>
            <person name="Kallscheuer N."/>
            <person name="Luecker S."/>
            <person name="Lage O.M."/>
            <person name="Pohl T."/>
            <person name="Merkel B.J."/>
            <person name="Hornburger P."/>
            <person name="Mueller R.-W."/>
            <person name="Bruemmer F."/>
            <person name="Labrenz M."/>
            <person name="Spormann A.M."/>
            <person name="Op den Camp H."/>
            <person name="Overmann J."/>
            <person name="Amann R."/>
            <person name="Jetten M.S.M."/>
            <person name="Mascher T."/>
            <person name="Medema M.H."/>
            <person name="Devos D.P."/>
            <person name="Kaster A.-K."/>
            <person name="Ovreas L."/>
            <person name="Rohde M."/>
            <person name="Galperin M.Y."/>
            <person name="Jogler C."/>
        </authorList>
    </citation>
    <scope>NUCLEOTIDE SEQUENCE [LARGE SCALE GENOMIC DNA]</scope>
    <source>
        <strain evidence="2 3">V144</strain>
    </source>
</reference>
<organism evidence="2 3">
    <name type="scientific">Gimesia aquarii</name>
    <dbReference type="NCBI Taxonomy" id="2527964"/>
    <lineage>
        <taxon>Bacteria</taxon>
        <taxon>Pseudomonadati</taxon>
        <taxon>Planctomycetota</taxon>
        <taxon>Planctomycetia</taxon>
        <taxon>Planctomycetales</taxon>
        <taxon>Planctomycetaceae</taxon>
        <taxon>Gimesia</taxon>
    </lineage>
</organism>
<protein>
    <submittedName>
        <fullName evidence="2">DinB superfamily protein</fullName>
    </submittedName>
</protein>
<dbReference type="Pfam" id="PF12867">
    <property type="entry name" value="DinB_2"/>
    <property type="match status" value="1"/>
</dbReference>
<sequence>MTTQQQTPSIVEHAAEQLPRSRNFLLGLLETLSDDQLHVRAGGAGNHALWVMGHVAYADDLFVSLFCNEPSCLPEGHTELFINGTTPSDNPADYPDREELLKRMETARTRLIKWAQSLEGDAIWQASPEEIAQIAPDAITAVHTLAQHDFVHGGQIATIRATLGMEPVFA</sequence>
<feature type="domain" description="DinB-like" evidence="1">
    <location>
        <begin position="17"/>
        <end position="156"/>
    </location>
</feature>
<dbReference type="KEGG" id="gaw:V144x_37230"/>